<dbReference type="ESTHER" id="sulac-q4jcd5">
    <property type="family name" value="A85-Feruloyl-Esterase"/>
</dbReference>
<keyword evidence="6" id="KW-1185">Reference proteome</keyword>
<reference evidence="5 6" key="1">
    <citation type="journal article" date="2005" name="J. Bacteriol.">
        <title>The genome of Sulfolobus acidocaldarius, a model organism of the Crenarchaeota.</title>
        <authorList>
            <person name="Chen L."/>
            <person name="Brugger K."/>
            <person name="Skovgaard M."/>
            <person name="Redder P."/>
            <person name="She Q."/>
            <person name="Torarinsson E."/>
            <person name="Greve B."/>
            <person name="Awayez M."/>
            <person name="Zibat A."/>
            <person name="Klenk H.-P."/>
            <person name="Garrett R.A."/>
        </authorList>
    </citation>
    <scope>NUCLEOTIDE SEQUENCE [LARGE SCALE GENOMIC DNA]</scope>
    <source>
        <strain evidence="6">ATCC 33909 / DSM 639 / JCM 8929 / NBRC 15157 / NCIMB 11770</strain>
    </source>
</reference>
<dbReference type="KEGG" id="sai:Saci_0120"/>
<dbReference type="PATRIC" id="fig|330779.12.peg.112"/>
<dbReference type="Pfam" id="PF00756">
    <property type="entry name" value="Esterase"/>
    <property type="match status" value="1"/>
</dbReference>
<evidence type="ECO:0000313" key="6">
    <source>
        <dbReference type="Proteomes" id="UP000001018"/>
    </source>
</evidence>
<evidence type="ECO:0000256" key="4">
    <source>
        <dbReference type="ARBA" id="ARBA00022801"/>
    </source>
</evidence>
<dbReference type="HOGENOM" id="CLU_037618_0_1_2"/>
<evidence type="ECO:0000256" key="2">
    <source>
        <dbReference type="ARBA" id="ARBA00012479"/>
    </source>
</evidence>
<dbReference type="EC" id="3.1.2.12" evidence="2"/>
<keyword evidence="4" id="KW-0378">Hydrolase</keyword>
<dbReference type="AlphaFoldDB" id="Q4JCD5"/>
<evidence type="ECO:0000256" key="3">
    <source>
        <dbReference type="ARBA" id="ARBA00022487"/>
    </source>
</evidence>
<dbReference type="InterPro" id="IPR000801">
    <property type="entry name" value="Esterase-like"/>
</dbReference>
<dbReference type="PANTHER" id="PTHR10061:SF0">
    <property type="entry name" value="S-FORMYLGLUTATHIONE HYDROLASE"/>
    <property type="match status" value="1"/>
</dbReference>
<dbReference type="Gene3D" id="3.40.50.1820">
    <property type="entry name" value="alpha/beta hydrolase"/>
    <property type="match status" value="1"/>
</dbReference>
<dbReference type="Proteomes" id="UP000001018">
    <property type="component" value="Chromosome"/>
</dbReference>
<dbReference type="GO" id="GO:0018738">
    <property type="term" value="F:S-formylglutathione hydrolase activity"/>
    <property type="evidence" value="ECO:0007669"/>
    <property type="project" value="UniProtKB-EC"/>
</dbReference>
<proteinExistence type="inferred from homology"/>
<accession>Q4JCD5</accession>
<name>Q4JCD5_SULAC</name>
<organism evidence="5 6">
    <name type="scientific">Sulfolobus acidocaldarius (strain ATCC 33909 / DSM 639 / JCM 8929 / NBRC 15157 / NCIMB 11770)</name>
    <dbReference type="NCBI Taxonomy" id="330779"/>
    <lineage>
        <taxon>Archaea</taxon>
        <taxon>Thermoproteota</taxon>
        <taxon>Thermoprotei</taxon>
        <taxon>Sulfolobales</taxon>
        <taxon>Sulfolobaceae</taxon>
        <taxon>Sulfolobus</taxon>
    </lineage>
</organism>
<protein>
    <recommendedName>
        <fullName evidence="2">S-formylglutathione hydrolase</fullName>
        <ecNumber evidence="2">3.1.2.12</ecNumber>
    </recommendedName>
</protein>
<sequence length="321" mass="37219">MVVVKSEVIDSQYLKNNPLNDPPSRKVYTLEVNPSSSPTLIIYLSGFLSSSISLLNYDPLVENFDQKLTRLSKEGKIDNMVVLLPDTFTSVGGNQYINSSAVGLYEDFIVRELIPYFKEKYHAQNVVLMGKSSGGYGAMVLGMKYPNIISGIVNHSGDAYFEYIYIPMFPKVLKHLRKFSSPKEWLKHFWERSDRKRKDLLDTLTLVAMSAFYSPQDTDILLPFELETGEINYNIWNMWLEKDPVRIVDKMYDNLRNLKLLYIDVGNKDEFKLDIGLRILHEKLNKHSVNHFYEEYDGGHFNMSFRYDISLSLVSRVFNNK</sequence>
<dbReference type="InterPro" id="IPR014186">
    <property type="entry name" value="S-formylglutathione_hydrol"/>
</dbReference>
<dbReference type="SUPFAM" id="SSF53474">
    <property type="entry name" value="alpha/beta-Hydrolases"/>
    <property type="match status" value="1"/>
</dbReference>
<evidence type="ECO:0000313" key="5">
    <source>
        <dbReference type="EMBL" id="AAY79544.1"/>
    </source>
</evidence>
<dbReference type="eggNOG" id="arCOG05356">
    <property type="taxonomic scope" value="Archaea"/>
</dbReference>
<dbReference type="EMBL" id="CP000077">
    <property type="protein sequence ID" value="AAY79544.1"/>
    <property type="molecule type" value="Genomic_DNA"/>
</dbReference>
<dbReference type="GO" id="GO:0052689">
    <property type="term" value="F:carboxylic ester hydrolase activity"/>
    <property type="evidence" value="ECO:0007669"/>
    <property type="project" value="UniProtKB-KW"/>
</dbReference>
<dbReference type="GO" id="GO:0046294">
    <property type="term" value="P:formaldehyde catabolic process"/>
    <property type="evidence" value="ECO:0007669"/>
    <property type="project" value="InterPro"/>
</dbReference>
<comment type="similarity">
    <text evidence="1">Belongs to the esterase D family.</text>
</comment>
<dbReference type="GO" id="GO:0005829">
    <property type="term" value="C:cytosol"/>
    <property type="evidence" value="ECO:0007669"/>
    <property type="project" value="TreeGrafter"/>
</dbReference>
<keyword evidence="3" id="KW-0719">Serine esterase</keyword>
<dbReference type="InterPro" id="IPR029058">
    <property type="entry name" value="AB_hydrolase_fold"/>
</dbReference>
<evidence type="ECO:0000256" key="1">
    <source>
        <dbReference type="ARBA" id="ARBA00005622"/>
    </source>
</evidence>
<dbReference type="PANTHER" id="PTHR10061">
    <property type="entry name" value="S-FORMYLGLUTATHIONE HYDROLASE"/>
    <property type="match status" value="1"/>
</dbReference>
<gene>
    <name evidence="5" type="ordered locus">Saci_0120</name>
</gene>